<accession>A0ABY2G748</accession>
<dbReference type="RefSeq" id="WP_134198969.1">
    <property type="nucleotide sequence ID" value="NZ_SOQZ01000002.1"/>
</dbReference>
<keyword evidence="3" id="KW-1185">Reference proteome</keyword>
<proteinExistence type="predicted"/>
<protein>
    <submittedName>
        <fullName evidence="2">Uncharacterized protein</fullName>
    </submittedName>
</protein>
<reference evidence="2 3" key="1">
    <citation type="submission" date="2019-03" db="EMBL/GenBank/DDBJ databases">
        <title>Genomic Encyclopedia of Type Strains, Phase III (KMG-III): the genomes of soil and plant-associated and newly described type strains.</title>
        <authorList>
            <person name="Whitman W."/>
        </authorList>
    </citation>
    <scope>NUCLEOTIDE SEQUENCE [LARGE SCALE GENOMIC DNA]</scope>
    <source>
        <strain evidence="2 3">CGMCC 1.10957</strain>
    </source>
</reference>
<name>A0ABY2G748_9FLAO</name>
<evidence type="ECO:0000313" key="2">
    <source>
        <dbReference type="EMBL" id="TDY12334.1"/>
    </source>
</evidence>
<comment type="caution">
    <text evidence="2">The sequence shown here is derived from an EMBL/GenBank/DDBJ whole genome shotgun (WGS) entry which is preliminary data.</text>
</comment>
<feature type="coiled-coil region" evidence="1">
    <location>
        <begin position="318"/>
        <end position="346"/>
    </location>
</feature>
<evidence type="ECO:0000313" key="3">
    <source>
        <dbReference type="Proteomes" id="UP000294930"/>
    </source>
</evidence>
<keyword evidence="1" id="KW-0175">Coiled coil</keyword>
<organism evidence="2 3">
    <name type="scientific">Meridianimaribacter flavus</name>
    <dbReference type="NCBI Taxonomy" id="571115"/>
    <lineage>
        <taxon>Bacteria</taxon>
        <taxon>Pseudomonadati</taxon>
        <taxon>Bacteroidota</taxon>
        <taxon>Flavobacteriia</taxon>
        <taxon>Flavobacteriales</taxon>
        <taxon>Flavobacteriaceae</taxon>
        <taxon>Meridianimaribacter</taxon>
    </lineage>
</organism>
<gene>
    <name evidence="2" type="ORF">A8975_1098</name>
</gene>
<evidence type="ECO:0000256" key="1">
    <source>
        <dbReference type="SAM" id="Coils"/>
    </source>
</evidence>
<sequence>MFKRIPPTIKSKLFLLGLVVFFNLSVGAQTKFKIDNSGINGFYSAIIDGKNFERPRLTQIYIYEYRKTNTGSRFFCKVIQYQGKRASGKFKASYFVGSTEVYSKNIDVRSLFTLHKIGNHHFNIKGIDIISDTSVSIISNETNSYNTITGTYKRHPVSAADFDDFLNVSYTKLLEKYRVYGQANDEIIWGTKTANSGQRYNSVKKSGIELTSKLINVIELYNASTIEMISDYDGQLQYTSKTDDEQNMLSSALNHKRGTNMEPLAYFFPNLNKIHVRDGKSKALLYKLNVKHESYGLSFDINNTNEAIALKDKEITAIEAKKAKELELKKAREQEQERIYKEYKEKQQAKELAWQQALLVSKEKQKAYKKENNNIVTFEDSFWWNTFGTTDEAKQLMSVFEGHFDLIPYKSKSWVLWEYILYKSNKCSSSISDGKTVSVKVTEFQAMSQIENDGRGYISYYQDILVDGQLHNYFLINLRYHVVNYSEMTQLITLLYKFNAKFGCNSKEAKQLYTNMTKMALNKPALQMQ</sequence>
<dbReference type="Proteomes" id="UP000294930">
    <property type="component" value="Unassembled WGS sequence"/>
</dbReference>
<dbReference type="EMBL" id="SOQZ01000002">
    <property type="protein sequence ID" value="TDY12334.1"/>
    <property type="molecule type" value="Genomic_DNA"/>
</dbReference>